<dbReference type="SMART" id="SM00530">
    <property type="entry name" value="HTH_XRE"/>
    <property type="match status" value="1"/>
</dbReference>
<dbReference type="InterPro" id="IPR041413">
    <property type="entry name" value="MLTR_LBD"/>
</dbReference>
<dbReference type="RefSeq" id="WP_311038191.1">
    <property type="nucleotide sequence ID" value="NZ_CP117522.1"/>
</dbReference>
<dbReference type="EMBL" id="CP117522">
    <property type="protein sequence ID" value="WNE99701.1"/>
    <property type="molecule type" value="Genomic_DNA"/>
</dbReference>
<evidence type="ECO:0000313" key="2">
    <source>
        <dbReference type="EMBL" id="WNE99701.1"/>
    </source>
</evidence>
<keyword evidence="3" id="KW-1185">Reference proteome</keyword>
<dbReference type="Pfam" id="PF13560">
    <property type="entry name" value="HTH_31"/>
    <property type="match status" value="1"/>
</dbReference>
<evidence type="ECO:0000259" key="1">
    <source>
        <dbReference type="SMART" id="SM00530"/>
    </source>
</evidence>
<dbReference type="Gene3D" id="3.30.450.180">
    <property type="match status" value="1"/>
</dbReference>
<organism evidence="2 3">
    <name type="scientific">Streptomyces luomodiensis</name>
    <dbReference type="NCBI Taxonomy" id="3026192"/>
    <lineage>
        <taxon>Bacteria</taxon>
        <taxon>Bacillati</taxon>
        <taxon>Actinomycetota</taxon>
        <taxon>Actinomycetes</taxon>
        <taxon>Kitasatosporales</taxon>
        <taxon>Streptomycetaceae</taxon>
        <taxon>Streptomyces</taxon>
    </lineage>
</organism>
<dbReference type="PANTHER" id="PTHR35010:SF2">
    <property type="entry name" value="BLL4672 PROTEIN"/>
    <property type="match status" value="1"/>
</dbReference>
<sequence length="274" mass="30439">MNLGELGAFLRSRRERVRPSDVGLPTGPRRRVPGLRRDEVAMLAGASSDYYTELEQGGAQPSEQMLAALARALRLTGDERDHIYRLADRALPIPGGPASHVEPTMLSLLDRLADTPAQIVTDLHVTLAQNSVAETVFGPPVAAKGLEASCVYRWFTDLRSREVFPEDDHDYHSRAYVADLRAASGRRDDGDPETARLVTELEQHSDEFAHLWGQHEVAVRRNERKRIVHPAVGILELNCLNLFSEDNRQRLIWLTPVDGTDAAEKLGLLTVLGN</sequence>
<accession>A0ABY9V4Z9</accession>
<proteinExistence type="predicted"/>
<name>A0ABY9V4Z9_9ACTN</name>
<dbReference type="InterPro" id="IPR010982">
    <property type="entry name" value="Lambda_DNA-bd_dom_sf"/>
</dbReference>
<reference evidence="2 3" key="1">
    <citation type="submission" date="2023-02" db="EMBL/GenBank/DDBJ databases">
        <title>Streptomyces sp. SCA4-21 with antifungal activity against Fusarium oxysporum f. sp. cubense, Streptomyces sp. SCA2-17 with antifungal activity against Fusarium oxysporum f. sp. cubense.</title>
        <authorList>
            <person name="Qi D."/>
        </authorList>
    </citation>
    <scope>NUCLEOTIDE SEQUENCE [LARGE SCALE GENOMIC DNA]</scope>
    <source>
        <strain evidence="2 3">SCA4-21</strain>
    </source>
</reference>
<protein>
    <submittedName>
        <fullName evidence="2">Helix-turn-helix domain-containing protein</fullName>
    </submittedName>
</protein>
<dbReference type="SUPFAM" id="SSF47413">
    <property type="entry name" value="lambda repressor-like DNA-binding domains"/>
    <property type="match status" value="1"/>
</dbReference>
<evidence type="ECO:0000313" key="3">
    <source>
        <dbReference type="Proteomes" id="UP001305606"/>
    </source>
</evidence>
<dbReference type="PANTHER" id="PTHR35010">
    <property type="entry name" value="BLL4672 PROTEIN-RELATED"/>
    <property type="match status" value="1"/>
</dbReference>
<dbReference type="InterPro" id="IPR001387">
    <property type="entry name" value="Cro/C1-type_HTH"/>
</dbReference>
<dbReference type="Proteomes" id="UP001305606">
    <property type="component" value="Chromosome"/>
</dbReference>
<dbReference type="Pfam" id="PF17765">
    <property type="entry name" value="MLTR_LBD"/>
    <property type="match status" value="1"/>
</dbReference>
<feature type="domain" description="HTH cro/C1-type" evidence="1">
    <location>
        <begin position="9"/>
        <end position="80"/>
    </location>
</feature>
<gene>
    <name evidence="2" type="ORF">PS467_32420</name>
</gene>
<dbReference type="Gene3D" id="1.10.260.40">
    <property type="entry name" value="lambda repressor-like DNA-binding domains"/>
    <property type="match status" value="1"/>
</dbReference>